<dbReference type="AlphaFoldDB" id="A0A5J4T565"/>
<gene>
    <name evidence="1" type="ORF">EZS28_051803</name>
</gene>
<evidence type="ECO:0000313" key="2">
    <source>
        <dbReference type="Proteomes" id="UP000324800"/>
    </source>
</evidence>
<proteinExistence type="predicted"/>
<accession>A0A5J4T565</accession>
<name>A0A5J4T565_9EUKA</name>
<evidence type="ECO:0000313" key="1">
    <source>
        <dbReference type="EMBL" id="KAA6352670.1"/>
    </source>
</evidence>
<sequence>MDKQWLTERLGTDLNIPCSREEAKKQKRSIYIEVGQNEI</sequence>
<comment type="caution">
    <text evidence="1">The sequence shown here is derived from an EMBL/GenBank/DDBJ whole genome shotgun (WGS) entry which is preliminary data.</text>
</comment>
<organism evidence="1 2">
    <name type="scientific">Streblomastix strix</name>
    <dbReference type="NCBI Taxonomy" id="222440"/>
    <lineage>
        <taxon>Eukaryota</taxon>
        <taxon>Metamonada</taxon>
        <taxon>Preaxostyla</taxon>
        <taxon>Oxymonadida</taxon>
        <taxon>Streblomastigidae</taxon>
        <taxon>Streblomastix</taxon>
    </lineage>
</organism>
<dbReference type="Proteomes" id="UP000324800">
    <property type="component" value="Unassembled WGS sequence"/>
</dbReference>
<protein>
    <submittedName>
        <fullName evidence="1">Uncharacterized protein</fullName>
    </submittedName>
</protein>
<dbReference type="EMBL" id="SNRW01039523">
    <property type="protein sequence ID" value="KAA6352670.1"/>
    <property type="molecule type" value="Genomic_DNA"/>
</dbReference>
<reference evidence="1 2" key="1">
    <citation type="submission" date="2019-03" db="EMBL/GenBank/DDBJ databases">
        <title>Single cell metagenomics reveals metabolic interactions within the superorganism composed of flagellate Streblomastix strix and complex community of Bacteroidetes bacteria on its surface.</title>
        <authorList>
            <person name="Treitli S.C."/>
            <person name="Kolisko M."/>
            <person name="Husnik F."/>
            <person name="Keeling P."/>
            <person name="Hampl V."/>
        </authorList>
    </citation>
    <scope>NUCLEOTIDE SEQUENCE [LARGE SCALE GENOMIC DNA]</scope>
    <source>
        <strain evidence="1">ST1C</strain>
    </source>
</reference>
<feature type="non-terminal residue" evidence="1">
    <location>
        <position position="39"/>
    </location>
</feature>